<dbReference type="STRING" id="708197.A0A166MES7"/>
<dbReference type="Pfam" id="PF20516">
    <property type="entry name" value="PDDEXK_12"/>
    <property type="match status" value="1"/>
</dbReference>
<feature type="region of interest" description="Disordered" evidence="1">
    <location>
        <begin position="400"/>
        <end position="458"/>
    </location>
</feature>
<feature type="region of interest" description="Disordered" evidence="1">
    <location>
        <begin position="51"/>
        <end position="157"/>
    </location>
</feature>
<feature type="region of interest" description="Disordered" evidence="1">
    <location>
        <begin position="27"/>
        <end position="46"/>
    </location>
</feature>
<feature type="compositionally biased region" description="Low complexity" evidence="1">
    <location>
        <begin position="410"/>
        <end position="431"/>
    </location>
</feature>
<accession>A0A166MES7</accession>
<protein>
    <recommendedName>
        <fullName evidence="2">PD-(D/E)XK nuclease-like domain-containing protein</fullName>
    </recommendedName>
</protein>
<keyword evidence="4" id="KW-1185">Reference proteome</keyword>
<dbReference type="AlphaFoldDB" id="A0A166MES7"/>
<evidence type="ECO:0000313" key="4">
    <source>
        <dbReference type="Proteomes" id="UP000076552"/>
    </source>
</evidence>
<feature type="domain" description="PD-(D/E)XK nuclease-like" evidence="2">
    <location>
        <begin position="271"/>
        <end position="575"/>
    </location>
</feature>
<feature type="compositionally biased region" description="Polar residues" evidence="1">
    <location>
        <begin position="134"/>
        <end position="143"/>
    </location>
</feature>
<evidence type="ECO:0000256" key="1">
    <source>
        <dbReference type="SAM" id="MobiDB-lite"/>
    </source>
</evidence>
<name>A0A166MES7_9PEZI</name>
<reference evidence="3 4" key="1">
    <citation type="submission" date="2015-06" db="EMBL/GenBank/DDBJ databases">
        <title>Survival trade-offs in plant roots during colonization by closely related pathogenic and mutualistic fungi.</title>
        <authorList>
            <person name="Hacquard S."/>
            <person name="Kracher B."/>
            <person name="Hiruma K."/>
            <person name="Weinman A."/>
            <person name="Muench P."/>
            <person name="Garrido Oter R."/>
            <person name="Ver Loren van Themaat E."/>
            <person name="Dallerey J.-F."/>
            <person name="Damm U."/>
            <person name="Henrissat B."/>
            <person name="Lespinet O."/>
            <person name="Thon M."/>
            <person name="Kemen E."/>
            <person name="McHardy A.C."/>
            <person name="Schulze-Lefert P."/>
            <person name="O'Connell R.J."/>
        </authorList>
    </citation>
    <scope>NUCLEOTIDE SEQUENCE [LARGE SCALE GENOMIC DNA]</scope>
    <source>
        <strain evidence="3 4">0861</strain>
    </source>
</reference>
<feature type="region of interest" description="Disordered" evidence="1">
    <location>
        <begin position="173"/>
        <end position="208"/>
    </location>
</feature>
<feature type="compositionally biased region" description="Low complexity" evidence="1">
    <location>
        <begin position="148"/>
        <end position="157"/>
    </location>
</feature>
<gene>
    <name evidence="3" type="ORF">CT0861_11715</name>
</gene>
<evidence type="ECO:0000313" key="3">
    <source>
        <dbReference type="EMBL" id="KZL64588.1"/>
    </source>
</evidence>
<organism evidence="3 4">
    <name type="scientific">Colletotrichum tofieldiae</name>
    <dbReference type="NCBI Taxonomy" id="708197"/>
    <lineage>
        <taxon>Eukaryota</taxon>
        <taxon>Fungi</taxon>
        <taxon>Dikarya</taxon>
        <taxon>Ascomycota</taxon>
        <taxon>Pezizomycotina</taxon>
        <taxon>Sordariomycetes</taxon>
        <taxon>Hypocreomycetidae</taxon>
        <taxon>Glomerellales</taxon>
        <taxon>Glomerellaceae</taxon>
        <taxon>Colletotrichum</taxon>
        <taxon>Colletotrichum spaethianum species complex</taxon>
    </lineage>
</organism>
<feature type="compositionally biased region" description="Low complexity" evidence="1">
    <location>
        <begin position="74"/>
        <end position="97"/>
    </location>
</feature>
<feature type="compositionally biased region" description="Low complexity" evidence="1">
    <location>
        <begin position="173"/>
        <end position="184"/>
    </location>
</feature>
<evidence type="ECO:0000259" key="2">
    <source>
        <dbReference type="Pfam" id="PF20516"/>
    </source>
</evidence>
<comment type="caution">
    <text evidence="3">The sequence shown here is derived from an EMBL/GenBank/DDBJ whole genome shotgun (WGS) entry which is preliminary data.</text>
</comment>
<dbReference type="EMBL" id="LFIV01000269">
    <property type="protein sequence ID" value="KZL64588.1"/>
    <property type="molecule type" value="Genomic_DNA"/>
</dbReference>
<dbReference type="Proteomes" id="UP000076552">
    <property type="component" value="Unassembled WGS sequence"/>
</dbReference>
<proteinExistence type="predicted"/>
<dbReference type="InterPro" id="IPR046797">
    <property type="entry name" value="PDDEXK_12"/>
</dbReference>
<sequence>MRDFNRDAIVCAWLQDVFAACDRQTRTLLSSESPPSRKRKAASLSRTHLGYQSALVGSQGTAMERERETRSSRRLALAARGDFDSSAPSGAAASADSPTREETASYPESPTPTRPIRTIRLPPFPQGQMANDAAGSQRSNNPLLPTRSLSFPRSATSASSSASAYADAISYRPHPTKTTTTMMTVPSLPPSDAGSSRRSRSPVKGMGSLGFAERPVQVVTLKSPAQIPVDIKTLCDEVGRIKMGAAVVPATIRQEVDDKIAAIRMFDPPVEDKNLDTTPSTRSRYGLLFEMEALTWIVRDTESAIEQNLSEAHWNDRVHSQLLATAIERDVADAGERPPGDSDSSSKEACCSVRVFNATQATISAACVPRHATEGLDLEAKMVDYCIGIRDREIERAARNAVRSQPVRHAAAAGSSSSAASSSAASASGASDTWSSPGRRNTRKTKKPAALPQSINHTEYDPLRQAPISVSIETKKPGGSEDAAKAQLSVWASAQILRLRQLLGGSEDPVGITLPLLFVSGPTWQLLFAVEKDDCIELLHSLSFRFDEGSNTLIGCYQILALLRALRRWSQTVFRDWFLTAFAEV</sequence>